<name>A0A7J6KK80_PERCH</name>
<organism evidence="1 2">
    <name type="scientific">Perkinsus chesapeaki</name>
    <name type="common">Clam parasite</name>
    <name type="synonym">Perkinsus andrewsi</name>
    <dbReference type="NCBI Taxonomy" id="330153"/>
    <lineage>
        <taxon>Eukaryota</taxon>
        <taxon>Sar</taxon>
        <taxon>Alveolata</taxon>
        <taxon>Perkinsozoa</taxon>
        <taxon>Perkinsea</taxon>
        <taxon>Perkinsida</taxon>
        <taxon>Perkinsidae</taxon>
        <taxon>Perkinsus</taxon>
    </lineage>
</organism>
<evidence type="ECO:0000313" key="2">
    <source>
        <dbReference type="Proteomes" id="UP000591131"/>
    </source>
</evidence>
<proteinExistence type="predicted"/>
<dbReference type="EMBL" id="JAAPAO010002548">
    <property type="protein sequence ID" value="KAF4647528.1"/>
    <property type="molecule type" value="Genomic_DNA"/>
</dbReference>
<feature type="non-terminal residue" evidence="1">
    <location>
        <position position="172"/>
    </location>
</feature>
<dbReference type="AlphaFoldDB" id="A0A7J6KK80"/>
<dbReference type="OrthoDB" id="448892at2759"/>
<evidence type="ECO:0000313" key="1">
    <source>
        <dbReference type="EMBL" id="KAF4647528.1"/>
    </source>
</evidence>
<comment type="caution">
    <text evidence="1">The sequence shown here is derived from an EMBL/GenBank/DDBJ whole genome shotgun (WGS) entry which is preliminary data.</text>
</comment>
<gene>
    <name evidence="1" type="ORF">FOL47_004486</name>
</gene>
<reference evidence="1 2" key="1">
    <citation type="submission" date="2020-04" db="EMBL/GenBank/DDBJ databases">
        <title>Perkinsus chesapeaki whole genome sequence.</title>
        <authorList>
            <person name="Bogema D.R."/>
        </authorList>
    </citation>
    <scope>NUCLEOTIDE SEQUENCE [LARGE SCALE GENOMIC DNA]</scope>
    <source>
        <strain evidence="1">ATCC PRA-425</strain>
    </source>
</reference>
<keyword evidence="2" id="KW-1185">Reference proteome</keyword>
<protein>
    <recommendedName>
        <fullName evidence="3">Reverse transcriptase RNase H-like domain-containing protein</fullName>
    </recommendedName>
</protein>
<feature type="non-terminal residue" evidence="1">
    <location>
        <position position="1"/>
    </location>
</feature>
<accession>A0A7J6KK80</accession>
<dbReference type="Proteomes" id="UP000591131">
    <property type="component" value="Unassembled WGS sequence"/>
</dbReference>
<evidence type="ECO:0008006" key="3">
    <source>
        <dbReference type="Google" id="ProtNLM"/>
    </source>
</evidence>
<sequence>RPFTITALHRLENMLQGTTAVRQISLLQEADKPSVYQASIYSDATSTGGIGVVANAKDFAKPIYAACEAPEWLYSRLSERKTQIIALELFATLVAIETFGKYISGRPVLIFVDSVAVEQALVKGYSKLDDLNDMIGKFWSACERLQLKVWIDRVPSDLNPADKPSRRIFDET</sequence>